<dbReference type="AlphaFoldDB" id="A0A6G6IVH4"/>
<dbReference type="Pfam" id="PF01039">
    <property type="entry name" value="Carboxyl_trans"/>
    <property type="match status" value="1"/>
</dbReference>
<dbReference type="InterPro" id="IPR029045">
    <property type="entry name" value="ClpP/crotonase-like_dom_sf"/>
</dbReference>
<evidence type="ECO:0000256" key="2">
    <source>
        <dbReference type="ARBA" id="ARBA00046317"/>
    </source>
</evidence>
<dbReference type="InterPro" id="IPR045190">
    <property type="entry name" value="MCCB/AccD1-like"/>
</dbReference>
<dbReference type="Gene3D" id="3.90.226.10">
    <property type="entry name" value="2-enoyl-CoA Hydratase, Chain A, domain 1"/>
    <property type="match status" value="2"/>
</dbReference>
<name>A0A6G6IVH4_PSENT</name>
<dbReference type="GO" id="GO:0004485">
    <property type="term" value="F:methylcrotonoyl-CoA carboxylase activity"/>
    <property type="evidence" value="ECO:0007669"/>
    <property type="project" value="TreeGrafter"/>
</dbReference>
<protein>
    <submittedName>
        <fullName evidence="5">Methylcrotonoyl-CoA carboxylase</fullName>
    </submittedName>
</protein>
<evidence type="ECO:0000259" key="3">
    <source>
        <dbReference type="PROSITE" id="PS50980"/>
    </source>
</evidence>
<dbReference type="KEGG" id="pnt:G5B91_13045"/>
<accession>A0A6G6IVH4</accession>
<reference evidence="5 6" key="1">
    <citation type="submission" date="2020-02" db="EMBL/GenBank/DDBJ databases">
        <title>Integrative conjugative elements (ICEs) and plasmids drive adaptation of Pseudomonas nitroreducens strain HBP1 to wastewater environment.</title>
        <authorList>
            <person name="Sentchilo V."/>
            <person name="Carraro N."/>
            <person name="Bertelli C."/>
            <person name="van der Meer J.R."/>
        </authorList>
    </citation>
    <scope>NUCLEOTIDE SEQUENCE [LARGE SCALE GENOMIC DNA]</scope>
    <source>
        <strain evidence="5 6">HBP1</strain>
    </source>
</reference>
<dbReference type="FunFam" id="3.90.226.10:FF:000004">
    <property type="entry name" value="Methylcrotonoyl-CoA carboxylase beta chain"/>
    <property type="match status" value="1"/>
</dbReference>
<evidence type="ECO:0000313" key="6">
    <source>
        <dbReference type="Proteomes" id="UP000501063"/>
    </source>
</evidence>
<dbReference type="EMBL" id="CP049140">
    <property type="protein sequence ID" value="QIE87145.1"/>
    <property type="molecule type" value="Genomic_DNA"/>
</dbReference>
<dbReference type="InterPro" id="IPR034733">
    <property type="entry name" value="AcCoA_carboxyl_beta"/>
</dbReference>
<feature type="domain" description="CoA carboxyltransferase C-terminal" evidence="4">
    <location>
        <begin position="281"/>
        <end position="527"/>
    </location>
</feature>
<dbReference type="SUPFAM" id="SSF52096">
    <property type="entry name" value="ClpP/crotonase"/>
    <property type="match status" value="2"/>
</dbReference>
<evidence type="ECO:0000256" key="1">
    <source>
        <dbReference type="ARBA" id="ARBA00006102"/>
    </source>
</evidence>
<dbReference type="InterPro" id="IPR011762">
    <property type="entry name" value="COA_CT_N"/>
</dbReference>
<dbReference type="PROSITE" id="PS50980">
    <property type="entry name" value="COA_CT_NTER"/>
    <property type="match status" value="1"/>
</dbReference>
<dbReference type="GO" id="GO:1905202">
    <property type="term" value="C:methylcrotonoyl-CoA carboxylase complex"/>
    <property type="evidence" value="ECO:0007669"/>
    <property type="project" value="TreeGrafter"/>
</dbReference>
<evidence type="ECO:0000313" key="5">
    <source>
        <dbReference type="EMBL" id="QIE87145.1"/>
    </source>
</evidence>
<dbReference type="PANTHER" id="PTHR22855">
    <property type="entry name" value="ACETYL, PROPIONYL, PYRUVATE, AND GLUTACONYL CARBOXYLASE-RELATED"/>
    <property type="match status" value="1"/>
</dbReference>
<dbReference type="PROSITE" id="PS50989">
    <property type="entry name" value="COA_CT_CTER"/>
    <property type="match status" value="1"/>
</dbReference>
<organism evidence="5 6">
    <name type="scientific">Pseudomonas nitroreducens</name>
    <dbReference type="NCBI Taxonomy" id="46680"/>
    <lineage>
        <taxon>Bacteria</taxon>
        <taxon>Pseudomonadati</taxon>
        <taxon>Pseudomonadota</taxon>
        <taxon>Gammaproteobacteria</taxon>
        <taxon>Pseudomonadales</taxon>
        <taxon>Pseudomonadaceae</taxon>
        <taxon>Pseudomonas</taxon>
    </lineage>
</organism>
<dbReference type="Proteomes" id="UP000501063">
    <property type="component" value="Chromosome"/>
</dbReference>
<feature type="domain" description="CoA carboxyltransferase N-terminal" evidence="3">
    <location>
        <begin position="21"/>
        <end position="278"/>
    </location>
</feature>
<dbReference type="FunFam" id="3.90.226.10:FF:000007">
    <property type="entry name" value="Methylcrotonoyl-CoA carboxylase subunit beta"/>
    <property type="match status" value="1"/>
</dbReference>
<evidence type="ECO:0000259" key="4">
    <source>
        <dbReference type="PROSITE" id="PS50989"/>
    </source>
</evidence>
<dbReference type="RefSeq" id="WP_024765597.1">
    <property type="nucleotide sequence ID" value="NZ_CP049140.1"/>
</dbReference>
<comment type="pathway">
    <text evidence="2">Amino-acid degradation; L-leucine degradation.</text>
</comment>
<sequence length="535" mass="57208">MAILHTQINPRSPDFAANAATMLENVQDLRAVLGRVHEGGGAAAQAKHTARGKLLVRERINRLLDSGSPFLEVSALAAHEVYGEDVAAAGVVAGIGRVEGVECMIVGNDATVKGGSYYPLTVKKHLRAQTIAQQNRLPCIYLVDSGGANLPRQDEVFPDREHFGRIFFNQANMSAQGIPQIAVVMGSCTAGGAYVPAMSDETIMVRNQATIFLAGPPLVKAATGEVVSAEDLGGADVHCKTSGVADHYAEDDEHALAIARRCIANLNWTKQGQLNTRAPRAPLYAADELYGVIPVDSKQPFDVREIIARLVDGSEFDEFKALFGTTLVCGFAHLHGYPVAILANNGILFAEAAQKGAHFIELACQRGIPLVFLQNITGFMVGQKYEAGGIAKHGAKLVTAVACAQVPKFTVIIGGSFGAGNYGMCGRAYDPRFLWMWPNARIGVMGGEQAAGVLAQVKREQAERAGNALSAEDEAKIKAPILEQYERQGHPYYSSARLWDDGVIDPAQTRDVLGLALSASLNAPIEATRFGVFRM</sequence>
<dbReference type="InterPro" id="IPR011763">
    <property type="entry name" value="COA_CT_C"/>
</dbReference>
<dbReference type="PANTHER" id="PTHR22855:SF13">
    <property type="entry name" value="METHYLCROTONOYL-COA CARBOXYLASE BETA CHAIN, MITOCHONDRIAL"/>
    <property type="match status" value="1"/>
</dbReference>
<proteinExistence type="inferred from homology"/>
<dbReference type="GO" id="GO:0006552">
    <property type="term" value="P:L-leucine catabolic process"/>
    <property type="evidence" value="ECO:0007669"/>
    <property type="project" value="TreeGrafter"/>
</dbReference>
<gene>
    <name evidence="5" type="ORF">G5B91_13045</name>
</gene>
<comment type="similarity">
    <text evidence="1">Belongs to the AccD/PCCB family.</text>
</comment>